<dbReference type="AlphaFoldDB" id="A0A402AXP0"/>
<sequence>MDIFMRPSDDVADQDTVYLPVAVQRSQLEPDTQVDVTAVLFIPSRNTPREICAVPAVPLPSVHSESPPDAAGTFQVLCQQDAIMDIASTNAYLYSMQTLRPTTNLLDSLITIEHLCKLFLLQRGSLPLEISLHWLLCLELMAYGHSSFCYALTSDLTVQSANKIVRIPFVTSHAGSENMIVVRGK</sequence>
<dbReference type="OrthoDB" id="162499at2"/>
<comment type="caution">
    <text evidence="1">The sequence shown here is derived from an EMBL/GenBank/DDBJ whole genome shotgun (WGS) entry which is preliminary data.</text>
</comment>
<proteinExistence type="predicted"/>
<keyword evidence="2" id="KW-1185">Reference proteome</keyword>
<reference evidence="2" key="1">
    <citation type="submission" date="2018-12" db="EMBL/GenBank/DDBJ databases">
        <title>Tengunoibacter tsumagoiensis gen. nov., sp. nov., Dictyobacter kobayashii sp. nov., D. alpinus sp. nov., and D. joshuensis sp. nov. and description of Dictyobacteraceae fam. nov. within the order Ktedonobacterales isolated from Tengu-no-mugimeshi.</title>
        <authorList>
            <person name="Wang C.M."/>
            <person name="Zheng Y."/>
            <person name="Sakai Y."/>
            <person name="Toyoda A."/>
            <person name="Minakuchi Y."/>
            <person name="Abe K."/>
            <person name="Yokota A."/>
            <person name="Yabe S."/>
        </authorList>
    </citation>
    <scope>NUCLEOTIDE SEQUENCE [LARGE SCALE GENOMIC DNA]</scope>
    <source>
        <strain evidence="2">Uno11</strain>
    </source>
</reference>
<evidence type="ECO:0000313" key="1">
    <source>
        <dbReference type="EMBL" id="GCE23839.1"/>
    </source>
</evidence>
<dbReference type="RefSeq" id="WP_126557181.1">
    <property type="nucleotide sequence ID" value="NZ_BIFS01000002.1"/>
</dbReference>
<dbReference type="EMBL" id="BIFS01000002">
    <property type="protein sequence ID" value="GCE23839.1"/>
    <property type="molecule type" value="Genomic_DNA"/>
</dbReference>
<name>A0A402AXP0_9CHLR</name>
<dbReference type="Proteomes" id="UP000287188">
    <property type="component" value="Unassembled WGS sequence"/>
</dbReference>
<protein>
    <submittedName>
        <fullName evidence="1">Uncharacterized protein</fullName>
    </submittedName>
</protein>
<accession>A0A402AXP0</accession>
<gene>
    <name evidence="1" type="ORF">KDK_76390</name>
</gene>
<organism evidence="1 2">
    <name type="scientific">Dictyobacter kobayashii</name>
    <dbReference type="NCBI Taxonomy" id="2014872"/>
    <lineage>
        <taxon>Bacteria</taxon>
        <taxon>Bacillati</taxon>
        <taxon>Chloroflexota</taxon>
        <taxon>Ktedonobacteria</taxon>
        <taxon>Ktedonobacterales</taxon>
        <taxon>Dictyobacteraceae</taxon>
        <taxon>Dictyobacter</taxon>
    </lineage>
</organism>
<evidence type="ECO:0000313" key="2">
    <source>
        <dbReference type="Proteomes" id="UP000287188"/>
    </source>
</evidence>